<dbReference type="InParanoid" id="G8ZRZ5"/>
<dbReference type="Proteomes" id="UP000005627">
    <property type="component" value="Chromosome 3"/>
</dbReference>
<dbReference type="PANTHER" id="PTHR21054:SF2">
    <property type="entry name" value="MIP04191P"/>
    <property type="match status" value="1"/>
</dbReference>
<dbReference type="EMBL" id="HE616744">
    <property type="protein sequence ID" value="CCE91287.1"/>
    <property type="molecule type" value="Genomic_DNA"/>
</dbReference>
<dbReference type="PROSITE" id="PS51752">
    <property type="entry name" value="JACALIN_LECTIN"/>
    <property type="match status" value="1"/>
</dbReference>
<accession>G8ZRZ5</accession>
<dbReference type="InterPro" id="IPR036404">
    <property type="entry name" value="Jacalin-like_lectin_dom_sf"/>
</dbReference>
<dbReference type="AlphaFoldDB" id="G8ZRZ5"/>
<protein>
    <recommendedName>
        <fullName evidence="1">Jacalin-type lectin domain-containing protein</fullName>
    </recommendedName>
</protein>
<dbReference type="InterPro" id="IPR021917">
    <property type="entry name" value="Unchr_Zn-peptidase-like"/>
</dbReference>
<dbReference type="Pfam" id="PF12044">
    <property type="entry name" value="Metallopep"/>
    <property type="match status" value="1"/>
</dbReference>
<dbReference type="KEGG" id="tdl:TDEL_0C03980"/>
<gene>
    <name evidence="2" type="primary">TDEL0C03980</name>
    <name evidence="2" type="ORF">TDEL_0C03980</name>
</gene>
<dbReference type="GO" id="GO:0005737">
    <property type="term" value="C:cytoplasm"/>
    <property type="evidence" value="ECO:0007669"/>
    <property type="project" value="TreeGrafter"/>
</dbReference>
<dbReference type="eggNOG" id="KOG4525">
    <property type="taxonomic scope" value="Eukaryota"/>
</dbReference>
<dbReference type="OrthoDB" id="74460at2759"/>
<dbReference type="InterPro" id="IPR053002">
    <property type="entry name" value="Metalloproteinase_M10B"/>
</dbReference>
<sequence>MGGSDAIELFNLQDQTQLVSPCLTVHGTCKNATGARMIQVLHPQLPRLSYPLNESGFKATIILTPGENRLTFATDTNKSKTVTCYYTPLLQDPPIHLCLLVAKDSPLEFDSPKVQRDKEGGNGLDLAVKKLRVGARLMQAYTNEQMMRAGFGNRTFRFLEEFTWDTTFQQRSEMRNTVKIHILRSDKSTKEIRDANLAQQNPNASDAGGLFGVAMDALQKYGGPFADRVKPVQAAVMFLDTHWDGNLITAHAALGGGTDEVKLAIFGSHALFAWPPHLEQLVEYFTDETRTSKKEVANDCDECGTHWEAFTLTLGAFLHEIGHSLGCPHEESGVMLRDYTTLNRSFVTREAFSIRTNSYGAKSPIYPKEECTWHRLDLVRFLYHPSFTLPQDYLDPSFLRPGEIDKFTEPKPSIYALGDDLCRITSRTGVYLIEIVCGDLTKAYIEYLPVSLGGPGPQHDLTLSLSELRSLIPPNEMPEHGNSFGLKLLSVNAPGLEIGKFPDFLKVTFIPMDQYGFPRGVQGVKSQLLGNPSGGQDVGIVPIDIRRVTAVRIYHGGALDGMRFYFSSQTESANPPVPPRNYLGKLVKSFKATSIDNTSGKNVLFGYETGSYTDAVLEEGEYITGFNVRCGGWIDALQIVTNEGRVTKMLGNEGGGGLIELRPPEGQYILGLYGNVGQWVDAMGIIYGRL</sequence>
<evidence type="ECO:0000313" key="3">
    <source>
        <dbReference type="Proteomes" id="UP000005627"/>
    </source>
</evidence>
<proteinExistence type="predicted"/>
<name>G8ZRZ5_TORDE</name>
<keyword evidence="3" id="KW-1185">Reference proteome</keyword>
<dbReference type="SUPFAM" id="SSF55486">
    <property type="entry name" value="Metalloproteases ('zincins'), catalytic domain"/>
    <property type="match status" value="1"/>
</dbReference>
<dbReference type="SUPFAM" id="SSF51101">
    <property type="entry name" value="Mannose-binding lectins"/>
    <property type="match status" value="1"/>
</dbReference>
<evidence type="ECO:0000313" key="2">
    <source>
        <dbReference type="EMBL" id="CCE91287.1"/>
    </source>
</evidence>
<evidence type="ECO:0000259" key="1">
    <source>
        <dbReference type="PROSITE" id="PS51752"/>
    </source>
</evidence>
<organism evidence="2 3">
    <name type="scientific">Torulaspora delbrueckii</name>
    <name type="common">Yeast</name>
    <name type="synonym">Candida colliculosa</name>
    <dbReference type="NCBI Taxonomy" id="4950"/>
    <lineage>
        <taxon>Eukaryota</taxon>
        <taxon>Fungi</taxon>
        <taxon>Dikarya</taxon>
        <taxon>Ascomycota</taxon>
        <taxon>Saccharomycotina</taxon>
        <taxon>Saccharomycetes</taxon>
        <taxon>Saccharomycetales</taxon>
        <taxon>Saccharomycetaceae</taxon>
        <taxon>Torulaspora</taxon>
    </lineage>
</organism>
<dbReference type="PANTHER" id="PTHR21054">
    <property type="entry name" value="ZINC METALLOPROTEINASE-RELATED"/>
    <property type="match status" value="1"/>
</dbReference>
<reference evidence="2 3" key="1">
    <citation type="journal article" date="2011" name="Proc. Natl. Acad. Sci. U.S.A.">
        <title>Evolutionary erosion of yeast sex chromosomes by mating-type switching accidents.</title>
        <authorList>
            <person name="Gordon J.L."/>
            <person name="Armisen D."/>
            <person name="Proux-Wera E."/>
            <person name="Oheigeartaigh S.S."/>
            <person name="Byrne K.P."/>
            <person name="Wolfe K.H."/>
        </authorList>
    </citation>
    <scope>NUCLEOTIDE SEQUENCE [LARGE SCALE GENOMIC DNA]</scope>
    <source>
        <strain evidence="3">ATCC 10662 / CBS 1146 / NBRC 0425 / NCYC 2629 / NRRL Y-866</strain>
    </source>
</reference>
<dbReference type="Pfam" id="PF01419">
    <property type="entry name" value="Jacalin"/>
    <property type="match status" value="1"/>
</dbReference>
<dbReference type="InterPro" id="IPR001229">
    <property type="entry name" value="Jacalin-like_lectin_dom"/>
</dbReference>
<dbReference type="Gene3D" id="2.100.10.30">
    <property type="entry name" value="Jacalin-like lectin domain"/>
    <property type="match status" value="1"/>
</dbReference>
<dbReference type="GeneID" id="11500622"/>
<dbReference type="RefSeq" id="XP_003680498.1">
    <property type="nucleotide sequence ID" value="XM_003680450.1"/>
</dbReference>
<dbReference type="FunCoup" id="G8ZRZ5">
    <property type="interactions" value="69"/>
</dbReference>
<feature type="domain" description="Jacalin-type lectin" evidence="1">
    <location>
        <begin position="523"/>
        <end position="689"/>
    </location>
</feature>
<dbReference type="HOGENOM" id="CLU_009601_2_1_1"/>